<comment type="subunit">
    <text evidence="3 7">Monomer.</text>
</comment>
<dbReference type="Pfam" id="PF03900">
    <property type="entry name" value="Porphobil_deamC"/>
    <property type="match status" value="1"/>
</dbReference>
<evidence type="ECO:0000256" key="3">
    <source>
        <dbReference type="ARBA" id="ARBA00011245"/>
    </source>
</evidence>
<dbReference type="PANTHER" id="PTHR11557">
    <property type="entry name" value="PORPHOBILINOGEN DEAMINASE"/>
    <property type="match status" value="1"/>
</dbReference>
<comment type="miscellaneous">
    <text evidence="7">The porphobilinogen subunits are added to the dipyrromethane group.</text>
</comment>
<feature type="modified residue" description="S-(dipyrrolylmethanemethyl)cysteine" evidence="7">
    <location>
        <position position="241"/>
    </location>
</feature>
<dbReference type="PRINTS" id="PR00151">
    <property type="entry name" value="PORPHBDMNASE"/>
</dbReference>
<dbReference type="GO" id="GO:0006782">
    <property type="term" value="P:protoporphyrinogen IX biosynthetic process"/>
    <property type="evidence" value="ECO:0007669"/>
    <property type="project" value="UniProtKB-UniRule"/>
</dbReference>
<dbReference type="InterPro" id="IPR022418">
    <property type="entry name" value="Porphobilinogen_deaminase_C"/>
</dbReference>
<evidence type="ECO:0000313" key="11">
    <source>
        <dbReference type="Proteomes" id="UP000601223"/>
    </source>
</evidence>
<keyword evidence="5 7" id="KW-0627">Porphyrin biosynthesis</keyword>
<protein>
    <recommendedName>
        <fullName evidence="7">Porphobilinogen deaminase</fullName>
        <shortName evidence="7">PBG</shortName>
        <ecNumber evidence="7">2.5.1.61</ecNumber>
    </recommendedName>
    <alternativeName>
        <fullName evidence="7">Hydroxymethylbilane synthase</fullName>
        <shortName evidence="7">HMBS</shortName>
    </alternativeName>
    <alternativeName>
        <fullName evidence="7">Pre-uroporphyrinogen synthase</fullName>
    </alternativeName>
</protein>
<gene>
    <name evidence="10" type="primary">hemC2</name>
    <name evidence="7" type="synonym">hemC</name>
    <name evidence="10" type="ORF">Cba03nite_20070</name>
</gene>
<dbReference type="NCBIfam" id="TIGR00212">
    <property type="entry name" value="hemC"/>
    <property type="match status" value="1"/>
</dbReference>
<comment type="cofactor">
    <cofactor evidence="7">
        <name>dipyrromethane</name>
        <dbReference type="ChEBI" id="CHEBI:60342"/>
    </cofactor>
    <text evidence="7">Binds 1 dipyrromethane group covalently.</text>
</comment>
<evidence type="ECO:0000259" key="9">
    <source>
        <dbReference type="Pfam" id="PF03900"/>
    </source>
</evidence>
<dbReference type="PIRSF" id="PIRSF001438">
    <property type="entry name" value="4pyrrol_synth_OHMeBilane_synth"/>
    <property type="match status" value="1"/>
</dbReference>
<evidence type="ECO:0000256" key="5">
    <source>
        <dbReference type="ARBA" id="ARBA00023244"/>
    </source>
</evidence>
<dbReference type="InterPro" id="IPR022417">
    <property type="entry name" value="Porphobilin_deaminase_N"/>
</dbReference>
<evidence type="ECO:0000259" key="8">
    <source>
        <dbReference type="Pfam" id="PF01379"/>
    </source>
</evidence>
<keyword evidence="4 7" id="KW-0808">Transferase</keyword>
<accession>A0A8J3JL08</accession>
<evidence type="ECO:0000256" key="6">
    <source>
        <dbReference type="ARBA" id="ARBA00048169"/>
    </source>
</evidence>
<dbReference type="PANTHER" id="PTHR11557:SF0">
    <property type="entry name" value="PORPHOBILINOGEN DEAMINASE"/>
    <property type="match status" value="1"/>
</dbReference>
<dbReference type="Gene3D" id="3.30.160.40">
    <property type="entry name" value="Porphobilinogen deaminase, C-terminal domain"/>
    <property type="match status" value="1"/>
</dbReference>
<sequence length="307" mass="32228">MTTTLRLGTRGSTMALAQARHVARGLEAAHPGLTVLLVPVSTHGDRWTGSLATAGGKGAFTSEIDALLQAGDIDLAVHCLKDIPGDVALPEGVHIAAYLPRDDVRDALLSRDGRGLSELSRDAVVGTSAVRRQAQLLRARPDLRVKPIRGNVDSRIARMDAGDVDAIVVAACGLHRIGQAHRITEVLPAEIMAPATGAGTVVVTTRVHGEAATLVTALDDPDSRDPGLAERALLRRFGATCNSAVSGHATLDQNTLTLRAAVYAPEGDRTLHTVVAGDRTHAPALGRQAAEELLALGARKLLDPYLR</sequence>
<evidence type="ECO:0000313" key="10">
    <source>
        <dbReference type="EMBL" id="GIF80658.1"/>
    </source>
</evidence>
<dbReference type="InterPro" id="IPR036803">
    <property type="entry name" value="Porphobilinogen_deaminase_C_sf"/>
</dbReference>
<comment type="similarity">
    <text evidence="2 7">Belongs to the HMBS family.</text>
</comment>
<dbReference type="EC" id="2.5.1.61" evidence="7"/>
<organism evidence="10 11">
    <name type="scientific">Catellatospora bangladeshensis</name>
    <dbReference type="NCBI Taxonomy" id="310355"/>
    <lineage>
        <taxon>Bacteria</taxon>
        <taxon>Bacillati</taxon>
        <taxon>Actinomycetota</taxon>
        <taxon>Actinomycetes</taxon>
        <taxon>Micromonosporales</taxon>
        <taxon>Micromonosporaceae</taxon>
        <taxon>Catellatospora</taxon>
    </lineage>
</organism>
<evidence type="ECO:0000256" key="2">
    <source>
        <dbReference type="ARBA" id="ARBA00005638"/>
    </source>
</evidence>
<name>A0A8J3JL08_9ACTN</name>
<dbReference type="GO" id="GO:0005737">
    <property type="term" value="C:cytoplasm"/>
    <property type="evidence" value="ECO:0007669"/>
    <property type="project" value="UniProtKB-UniRule"/>
</dbReference>
<comment type="caution">
    <text evidence="10">The sequence shown here is derived from an EMBL/GenBank/DDBJ whole genome shotgun (WGS) entry which is preliminary data.</text>
</comment>
<dbReference type="SUPFAM" id="SSF53850">
    <property type="entry name" value="Periplasmic binding protein-like II"/>
    <property type="match status" value="1"/>
</dbReference>
<dbReference type="FunFam" id="3.40.190.10:FF:000005">
    <property type="entry name" value="Porphobilinogen deaminase"/>
    <property type="match status" value="1"/>
</dbReference>
<dbReference type="Gene3D" id="3.40.190.10">
    <property type="entry name" value="Periplasmic binding protein-like II"/>
    <property type="match status" value="2"/>
</dbReference>
<keyword evidence="11" id="KW-1185">Reference proteome</keyword>
<evidence type="ECO:0000256" key="1">
    <source>
        <dbReference type="ARBA" id="ARBA00002869"/>
    </source>
</evidence>
<dbReference type="Proteomes" id="UP000601223">
    <property type="component" value="Unassembled WGS sequence"/>
</dbReference>
<evidence type="ECO:0000256" key="4">
    <source>
        <dbReference type="ARBA" id="ARBA00022679"/>
    </source>
</evidence>
<dbReference type="EMBL" id="BONF01000010">
    <property type="protein sequence ID" value="GIF80658.1"/>
    <property type="molecule type" value="Genomic_DNA"/>
</dbReference>
<dbReference type="HAMAP" id="MF_00260">
    <property type="entry name" value="Porphobil_deam"/>
    <property type="match status" value="1"/>
</dbReference>
<dbReference type="RefSeq" id="WP_203744479.1">
    <property type="nucleotide sequence ID" value="NZ_BONF01000010.1"/>
</dbReference>
<feature type="domain" description="Porphobilinogen deaminase N-terminal" evidence="8">
    <location>
        <begin position="5"/>
        <end position="208"/>
    </location>
</feature>
<dbReference type="AlphaFoldDB" id="A0A8J3JL08"/>
<dbReference type="InterPro" id="IPR000860">
    <property type="entry name" value="HemC"/>
</dbReference>
<comment type="function">
    <text evidence="1 7">Tetrapolymerization of the monopyrrole PBG into the hydroxymethylbilane pre-uroporphyrinogen in several discrete steps.</text>
</comment>
<proteinExistence type="inferred from homology"/>
<dbReference type="Pfam" id="PF01379">
    <property type="entry name" value="Porphobil_deam"/>
    <property type="match status" value="1"/>
</dbReference>
<reference evidence="10 11" key="1">
    <citation type="submission" date="2021-01" db="EMBL/GenBank/DDBJ databases">
        <title>Whole genome shotgun sequence of Catellatospora bangladeshensis NBRC 107357.</title>
        <authorList>
            <person name="Komaki H."/>
            <person name="Tamura T."/>
        </authorList>
    </citation>
    <scope>NUCLEOTIDE SEQUENCE [LARGE SCALE GENOMIC DNA]</scope>
    <source>
        <strain evidence="10 11">NBRC 107357</strain>
    </source>
</reference>
<dbReference type="GO" id="GO:0004418">
    <property type="term" value="F:hydroxymethylbilane synthase activity"/>
    <property type="evidence" value="ECO:0007669"/>
    <property type="project" value="UniProtKB-UniRule"/>
</dbReference>
<comment type="catalytic activity">
    <reaction evidence="6 7">
        <text>4 porphobilinogen + H2O = hydroxymethylbilane + 4 NH4(+)</text>
        <dbReference type="Rhea" id="RHEA:13185"/>
        <dbReference type="ChEBI" id="CHEBI:15377"/>
        <dbReference type="ChEBI" id="CHEBI:28938"/>
        <dbReference type="ChEBI" id="CHEBI:57845"/>
        <dbReference type="ChEBI" id="CHEBI:58126"/>
        <dbReference type="EC" id="2.5.1.61"/>
    </reaction>
</comment>
<evidence type="ECO:0000256" key="7">
    <source>
        <dbReference type="HAMAP-Rule" id="MF_00260"/>
    </source>
</evidence>
<feature type="domain" description="Porphobilinogen deaminase C-terminal" evidence="9">
    <location>
        <begin position="228"/>
        <end position="294"/>
    </location>
</feature>
<dbReference type="SUPFAM" id="SSF54782">
    <property type="entry name" value="Porphobilinogen deaminase (hydroxymethylbilane synthase), C-terminal domain"/>
    <property type="match status" value="1"/>
</dbReference>